<organism evidence="3 4">
    <name type="scientific">Splendidivirga corallicola</name>
    <dbReference type="NCBI Taxonomy" id="3051826"/>
    <lineage>
        <taxon>Bacteria</taxon>
        <taxon>Pseudomonadati</taxon>
        <taxon>Bacteroidota</taxon>
        <taxon>Cytophagia</taxon>
        <taxon>Cytophagales</taxon>
        <taxon>Splendidivirgaceae</taxon>
        <taxon>Splendidivirga</taxon>
    </lineage>
</organism>
<protein>
    <submittedName>
        <fullName evidence="3">Type II CAAX endopeptidase family protein</fullName>
    </submittedName>
</protein>
<feature type="transmembrane region" description="Helical" evidence="1">
    <location>
        <begin position="151"/>
        <end position="170"/>
    </location>
</feature>
<evidence type="ECO:0000313" key="3">
    <source>
        <dbReference type="EMBL" id="MDN5204181.1"/>
    </source>
</evidence>
<dbReference type="InterPro" id="IPR003675">
    <property type="entry name" value="Rce1/LyrA-like_dom"/>
</dbReference>
<proteinExistence type="predicted"/>
<name>A0ABT8KTT3_9BACT</name>
<reference evidence="3" key="1">
    <citation type="submission" date="2023-06" db="EMBL/GenBank/DDBJ databases">
        <title>Genomic of Parafulvivirga corallium.</title>
        <authorList>
            <person name="Wang G."/>
        </authorList>
    </citation>
    <scope>NUCLEOTIDE SEQUENCE</scope>
    <source>
        <strain evidence="3">BMA10</strain>
    </source>
</reference>
<dbReference type="EMBL" id="JAUJEA010000010">
    <property type="protein sequence ID" value="MDN5204181.1"/>
    <property type="molecule type" value="Genomic_DNA"/>
</dbReference>
<feature type="transmembrane region" description="Helical" evidence="1">
    <location>
        <begin position="119"/>
        <end position="139"/>
    </location>
</feature>
<feature type="transmembrane region" description="Helical" evidence="1">
    <location>
        <begin position="199"/>
        <end position="219"/>
    </location>
</feature>
<feature type="transmembrane region" description="Helical" evidence="1">
    <location>
        <begin position="239"/>
        <end position="261"/>
    </location>
</feature>
<evidence type="ECO:0000256" key="1">
    <source>
        <dbReference type="SAM" id="Phobius"/>
    </source>
</evidence>
<feature type="transmembrane region" description="Helical" evidence="1">
    <location>
        <begin position="84"/>
        <end position="107"/>
    </location>
</feature>
<keyword evidence="1" id="KW-0812">Transmembrane</keyword>
<gene>
    <name evidence="3" type="ORF">QQ008_22505</name>
</gene>
<feature type="transmembrane region" description="Helical" evidence="1">
    <location>
        <begin position="44"/>
        <end position="64"/>
    </location>
</feature>
<feature type="transmembrane region" description="Helical" evidence="1">
    <location>
        <begin position="176"/>
        <end position="192"/>
    </location>
</feature>
<feature type="transmembrane region" description="Helical" evidence="1">
    <location>
        <begin position="12"/>
        <end position="32"/>
    </location>
</feature>
<dbReference type="Proteomes" id="UP001172082">
    <property type="component" value="Unassembled WGS sequence"/>
</dbReference>
<dbReference type="PANTHER" id="PTHR36435">
    <property type="entry name" value="SLR1288 PROTEIN"/>
    <property type="match status" value="1"/>
</dbReference>
<feature type="domain" description="CAAX prenyl protease 2/Lysostaphin resistance protein A-like" evidence="2">
    <location>
        <begin position="124"/>
        <end position="210"/>
    </location>
</feature>
<evidence type="ECO:0000313" key="4">
    <source>
        <dbReference type="Proteomes" id="UP001172082"/>
    </source>
</evidence>
<evidence type="ECO:0000259" key="2">
    <source>
        <dbReference type="Pfam" id="PF02517"/>
    </source>
</evidence>
<dbReference type="RefSeq" id="WP_346754205.1">
    <property type="nucleotide sequence ID" value="NZ_JAUJEA010000010.1"/>
</dbReference>
<sequence length="278" mass="30113">MKQINSTIYPSIAQSFGITGIAVLSIIIMGIISPFLNTFFGVEGGQLVFTILAMGIPLWIVSVIKKKQTGSATFDLSVKNIGVLPYLIIMSAALLIGIIMPIGSLIPIPEVLKESFATLAGQTGIFTFILMVIAAPVLEELLFRGIILDGLLKRYSPVKSILISALLFGIVHLNPWQFVTGFTMGILIGWVYSKNKCVLTSIIMHASVNLTAYVLRIFLDREQHLSGTLTEIYGGATNLTLIIAASIVVISIGVFILNKAFNKEDLDINKRDGIISNA</sequence>
<keyword evidence="1" id="KW-1133">Transmembrane helix</keyword>
<keyword evidence="4" id="KW-1185">Reference proteome</keyword>
<dbReference type="InterPro" id="IPR052710">
    <property type="entry name" value="CAAX_protease"/>
</dbReference>
<dbReference type="Pfam" id="PF02517">
    <property type="entry name" value="Rce1-like"/>
    <property type="match status" value="1"/>
</dbReference>
<comment type="caution">
    <text evidence="3">The sequence shown here is derived from an EMBL/GenBank/DDBJ whole genome shotgun (WGS) entry which is preliminary data.</text>
</comment>
<keyword evidence="1" id="KW-0472">Membrane</keyword>
<dbReference type="PANTHER" id="PTHR36435:SF1">
    <property type="entry name" value="CAAX AMINO TERMINAL PROTEASE FAMILY PROTEIN"/>
    <property type="match status" value="1"/>
</dbReference>
<accession>A0ABT8KTT3</accession>